<dbReference type="PANTHER" id="PTHR30177:SF4">
    <property type="entry name" value="OSMOPROTECTANT IMPORT PERMEASE PROTEIN OSMW"/>
    <property type="match status" value="1"/>
</dbReference>
<dbReference type="GO" id="GO:0055085">
    <property type="term" value="P:transmembrane transport"/>
    <property type="evidence" value="ECO:0007669"/>
    <property type="project" value="InterPro"/>
</dbReference>
<evidence type="ECO:0000313" key="9">
    <source>
        <dbReference type="Proteomes" id="UP000298170"/>
    </source>
</evidence>
<feature type="transmembrane region" description="Helical" evidence="6">
    <location>
        <begin position="179"/>
        <end position="205"/>
    </location>
</feature>
<evidence type="ECO:0000256" key="6">
    <source>
        <dbReference type="RuleBase" id="RU363032"/>
    </source>
</evidence>
<evidence type="ECO:0000256" key="3">
    <source>
        <dbReference type="ARBA" id="ARBA00022692"/>
    </source>
</evidence>
<dbReference type="Proteomes" id="UP000298170">
    <property type="component" value="Unassembled WGS sequence"/>
</dbReference>
<keyword evidence="9" id="KW-1185">Reference proteome</keyword>
<evidence type="ECO:0000259" key="7">
    <source>
        <dbReference type="PROSITE" id="PS50928"/>
    </source>
</evidence>
<evidence type="ECO:0000256" key="5">
    <source>
        <dbReference type="ARBA" id="ARBA00023136"/>
    </source>
</evidence>
<dbReference type="InterPro" id="IPR051204">
    <property type="entry name" value="ABC_transp_perm/SBD"/>
</dbReference>
<proteinExistence type="inferred from homology"/>
<evidence type="ECO:0000256" key="4">
    <source>
        <dbReference type="ARBA" id="ARBA00022989"/>
    </source>
</evidence>
<comment type="subcellular location">
    <subcellularLocation>
        <location evidence="6">Cell membrane</location>
        <topology evidence="6">Multi-pass membrane protein</topology>
    </subcellularLocation>
    <subcellularLocation>
        <location evidence="1">Membrane</location>
        <topology evidence="1">Multi-pass membrane protein</topology>
    </subcellularLocation>
</comment>
<dbReference type="InterPro" id="IPR000515">
    <property type="entry name" value="MetI-like"/>
</dbReference>
<accession>A0A4R9AFM2</accession>
<keyword evidence="5 6" id="KW-0472">Membrane</keyword>
<evidence type="ECO:0000256" key="2">
    <source>
        <dbReference type="ARBA" id="ARBA00022448"/>
    </source>
</evidence>
<dbReference type="RefSeq" id="WP_134514249.1">
    <property type="nucleotide sequence ID" value="NZ_SOHJ01000008.1"/>
</dbReference>
<dbReference type="PANTHER" id="PTHR30177">
    <property type="entry name" value="GLYCINE BETAINE/L-PROLINE TRANSPORT SYSTEM PERMEASE PROTEIN PROW"/>
    <property type="match status" value="1"/>
</dbReference>
<dbReference type="CDD" id="cd06261">
    <property type="entry name" value="TM_PBP2"/>
    <property type="match status" value="1"/>
</dbReference>
<dbReference type="AlphaFoldDB" id="A0A4R9AFM2"/>
<feature type="transmembrane region" description="Helical" evidence="6">
    <location>
        <begin position="20"/>
        <end position="41"/>
    </location>
</feature>
<keyword evidence="2 6" id="KW-0813">Transport</keyword>
<evidence type="ECO:0000313" key="8">
    <source>
        <dbReference type="EMBL" id="TFD60191.1"/>
    </source>
</evidence>
<sequence>MVWLWDNLDLVLRLTADHVRLSIIPIVVGFIVCIPFGWLANRYTVARTILLTLGGVLFSIPSLALFVTLPALLGTRILDEANVVVALCVYAIAVMVRGAADAFSSVSRDVISSSTAVGFSAVSRFWTVEFPLAGPVLLASLRVVSVSTVSLLSVGSLIGVQSLGYLFINGYQRDFPGEILIGIAFTVIVAVVFDTILVLVGRLLMPWTRATPRRRSVTSASAAVTA</sequence>
<dbReference type="InterPro" id="IPR035906">
    <property type="entry name" value="MetI-like_sf"/>
</dbReference>
<feature type="domain" description="ABC transmembrane type-1" evidence="7">
    <location>
        <begin position="15"/>
        <end position="200"/>
    </location>
</feature>
<dbReference type="EMBL" id="SOHJ01000008">
    <property type="protein sequence ID" value="TFD60191.1"/>
    <property type="molecule type" value="Genomic_DNA"/>
</dbReference>
<dbReference type="SUPFAM" id="SSF161098">
    <property type="entry name" value="MetI-like"/>
    <property type="match status" value="1"/>
</dbReference>
<dbReference type="Gene3D" id="1.10.3720.10">
    <property type="entry name" value="MetI-like"/>
    <property type="match status" value="1"/>
</dbReference>
<protein>
    <submittedName>
        <fullName evidence="8">ABC transporter permease subunit</fullName>
    </submittedName>
</protein>
<gene>
    <name evidence="8" type="ORF">E3T39_08090</name>
</gene>
<organism evidence="8 9">
    <name type="scientific">Cryobacterium suzukii</name>
    <dbReference type="NCBI Taxonomy" id="1259198"/>
    <lineage>
        <taxon>Bacteria</taxon>
        <taxon>Bacillati</taxon>
        <taxon>Actinomycetota</taxon>
        <taxon>Actinomycetes</taxon>
        <taxon>Micrococcales</taxon>
        <taxon>Microbacteriaceae</taxon>
        <taxon>Cryobacterium</taxon>
    </lineage>
</organism>
<dbReference type="Pfam" id="PF00528">
    <property type="entry name" value="BPD_transp_1"/>
    <property type="match status" value="1"/>
</dbReference>
<feature type="transmembrane region" description="Helical" evidence="6">
    <location>
        <begin position="81"/>
        <end position="100"/>
    </location>
</feature>
<feature type="transmembrane region" description="Helical" evidence="6">
    <location>
        <begin position="48"/>
        <end position="69"/>
    </location>
</feature>
<keyword evidence="4 6" id="KW-1133">Transmembrane helix</keyword>
<name>A0A4R9AFM2_9MICO</name>
<dbReference type="GO" id="GO:0031460">
    <property type="term" value="P:glycine betaine transport"/>
    <property type="evidence" value="ECO:0007669"/>
    <property type="project" value="TreeGrafter"/>
</dbReference>
<keyword evidence="3 6" id="KW-0812">Transmembrane</keyword>
<comment type="caution">
    <text evidence="8">The sequence shown here is derived from an EMBL/GenBank/DDBJ whole genome shotgun (WGS) entry which is preliminary data.</text>
</comment>
<dbReference type="GO" id="GO:0005886">
    <property type="term" value="C:plasma membrane"/>
    <property type="evidence" value="ECO:0007669"/>
    <property type="project" value="UniProtKB-SubCell"/>
</dbReference>
<dbReference type="OrthoDB" id="3233284at2"/>
<comment type="similarity">
    <text evidence="6">Belongs to the binding-protein-dependent transport system permease family.</text>
</comment>
<feature type="transmembrane region" description="Helical" evidence="6">
    <location>
        <begin position="143"/>
        <end position="167"/>
    </location>
</feature>
<evidence type="ECO:0000256" key="1">
    <source>
        <dbReference type="ARBA" id="ARBA00004141"/>
    </source>
</evidence>
<dbReference type="PROSITE" id="PS50928">
    <property type="entry name" value="ABC_TM1"/>
    <property type="match status" value="1"/>
</dbReference>
<reference evidence="8 9" key="1">
    <citation type="submission" date="2019-03" db="EMBL/GenBank/DDBJ databases">
        <title>Genomics of glacier-inhabiting Cryobacterium strains.</title>
        <authorList>
            <person name="Liu Q."/>
            <person name="Xin Y.-H."/>
        </authorList>
    </citation>
    <scope>NUCLEOTIDE SEQUENCE [LARGE SCALE GENOMIC DNA]</scope>
    <source>
        <strain evidence="8 9">Sr39</strain>
    </source>
</reference>